<comment type="caution">
    <text evidence="2">Lacks conserved residue(s) required for the propagation of feature annotation.</text>
</comment>
<accession>A0A8R1UPB4</accession>
<dbReference type="GO" id="GO:0004222">
    <property type="term" value="F:metalloendopeptidase activity"/>
    <property type="evidence" value="ECO:0007669"/>
    <property type="project" value="InterPro"/>
</dbReference>
<name>A0A2A6BS46_PRIPA</name>
<dbReference type="InterPro" id="IPR015915">
    <property type="entry name" value="Kelch-typ_b-propeller"/>
</dbReference>
<dbReference type="Proteomes" id="UP000005239">
    <property type="component" value="Unassembled WGS sequence"/>
</dbReference>
<reference evidence="4" key="1">
    <citation type="journal article" date="2008" name="Nat. Genet.">
        <title>The Pristionchus pacificus genome provides a unique perspective on nematode lifestyle and parasitism.</title>
        <authorList>
            <person name="Dieterich C."/>
            <person name="Clifton S.W."/>
            <person name="Schuster L.N."/>
            <person name="Chinwalla A."/>
            <person name="Delehaunty K."/>
            <person name="Dinkelacker I."/>
            <person name="Fulton L."/>
            <person name="Fulton R."/>
            <person name="Godfrey J."/>
            <person name="Minx P."/>
            <person name="Mitreva M."/>
            <person name="Roeseler W."/>
            <person name="Tian H."/>
            <person name="Witte H."/>
            <person name="Yang S.P."/>
            <person name="Wilson R.K."/>
            <person name="Sommer R.J."/>
        </authorList>
    </citation>
    <scope>NUCLEOTIDE SEQUENCE [LARGE SCALE GENOMIC DNA]</scope>
    <source>
        <strain evidence="4">PS312</strain>
    </source>
</reference>
<keyword evidence="1" id="KW-0880">Kelch repeat</keyword>
<dbReference type="SUPFAM" id="SSF52540">
    <property type="entry name" value="P-loop containing nucleoside triphosphate hydrolases"/>
    <property type="match status" value="1"/>
</dbReference>
<feature type="active site" evidence="2">
    <location>
        <position position="328"/>
    </location>
</feature>
<dbReference type="SMART" id="SM00487">
    <property type="entry name" value="DEXDc"/>
    <property type="match status" value="1"/>
</dbReference>
<dbReference type="Gene3D" id="3.40.390.10">
    <property type="entry name" value="Collagenase (Catalytic Domain)"/>
    <property type="match status" value="2"/>
</dbReference>
<keyword evidence="4" id="KW-1185">Reference proteome</keyword>
<dbReference type="InterPro" id="IPR006652">
    <property type="entry name" value="Kelch_1"/>
</dbReference>
<dbReference type="PANTHER" id="PTHR45702:SF2">
    <property type="entry name" value="KUZBANIAN, ISOFORM A"/>
    <property type="match status" value="1"/>
</dbReference>
<dbReference type="GO" id="GO:0031463">
    <property type="term" value="C:Cul3-RING ubiquitin ligase complex"/>
    <property type="evidence" value="ECO:0000318"/>
    <property type="project" value="GO_Central"/>
</dbReference>
<evidence type="ECO:0000256" key="1">
    <source>
        <dbReference type="ARBA" id="ARBA00022441"/>
    </source>
</evidence>
<dbReference type="Pfam" id="PF24681">
    <property type="entry name" value="Kelch_KLHDC2_KLHL20_DRC7"/>
    <property type="match status" value="1"/>
</dbReference>
<dbReference type="GO" id="GO:0046872">
    <property type="term" value="F:metal ion binding"/>
    <property type="evidence" value="ECO:0007669"/>
    <property type="project" value="UniProtKB-KW"/>
</dbReference>
<dbReference type="SUPFAM" id="SSF55486">
    <property type="entry name" value="Metalloproteases ('zincins'), catalytic domain"/>
    <property type="match status" value="1"/>
</dbReference>
<dbReference type="GO" id="GO:0005524">
    <property type="term" value="F:ATP binding"/>
    <property type="evidence" value="ECO:0007669"/>
    <property type="project" value="InterPro"/>
</dbReference>
<dbReference type="SMART" id="SM00875">
    <property type="entry name" value="BACK"/>
    <property type="match status" value="1"/>
</dbReference>
<feature type="binding site" evidence="2">
    <location>
        <position position="337"/>
    </location>
    <ligand>
        <name>Zn(2+)</name>
        <dbReference type="ChEBI" id="CHEBI:29105"/>
        <note>catalytic</note>
    </ligand>
</feature>
<keyword evidence="2" id="KW-0479">Metal-binding</keyword>
<keyword evidence="2" id="KW-0862">Zinc</keyword>
<dbReference type="InterPro" id="IPR027417">
    <property type="entry name" value="P-loop_NTPase"/>
</dbReference>
<dbReference type="EnsemblMetazoa" id="PPA37156.1">
    <property type="protein sequence ID" value="PPA37156.1"/>
    <property type="gene ID" value="WBGene00275525"/>
</dbReference>
<dbReference type="InterPro" id="IPR011705">
    <property type="entry name" value="BACK"/>
</dbReference>
<dbReference type="InterPro" id="IPR001590">
    <property type="entry name" value="Peptidase_M12B"/>
</dbReference>
<proteinExistence type="predicted"/>
<dbReference type="PROSITE" id="PS51192">
    <property type="entry name" value="HELICASE_ATP_BIND_1"/>
    <property type="match status" value="1"/>
</dbReference>
<dbReference type="PROSITE" id="PS50215">
    <property type="entry name" value="ADAM_MEPRO"/>
    <property type="match status" value="1"/>
</dbReference>
<sequence>MLTSGSLSSSCSAPSECPISCVSRSSERSKVPFDKLFEATGLQGVVFTNTFKCKKAASLGRIAPPLRQAGDAAERCGLLTFEGVDKNAKHLRGAHKEDGEEAHSLIRKDMFIPQLDEMKNTQDEQTLQLAGKNSKNELDLLNLGDILYRRVPYIENKTCTLHLKVDHSLYKEILGKEGYNDPERTRKEIVSTLYILVRGVNEIYKNANFNNKRIRFAIETEDFENIEEMYERTLDLKDLSEIHERTTDQSAFYLSYLFAFVKEERIAGTAALAEPHFDSPGGLCSELLHVYYEGRWAHFAPNTGAITLRHPNGRRFPIRESQLTLAHELGHSLGAVHDDETEDWKDDHLMTATQNIYETKNRSTFSRQSIDQISAVLDALESYEPYDPSGKTVHRIKKNCLQYIGSPSLRIDENNAYNNTDNTRQIYFHSHHRCNSRKFSRRSRDFLSRNFRLVLHRISLDASPFSRDLTVVLDGIPQTVNPQDFLYEGYVEGDPNSLVYGSLIDGVFDGNISLSDGNSYTIKCKKNPFTTHSFMFHNNTGYDAPVANFVAKKGMSNFVAECGYWKHFDAYRGLIEDQHSRNNKKTVKLMTCSMHLTADHQIYNEIMRREGNNDPQRTLEEIVSILYIHMRAVNEIYENNDFNGFGGIRFVVKRITIETTENGSERERHDNSFEEKEKLVSSRDYLIRHNRENHSAFCLSYAFTFTEFAKNSNGNGINGRAVTATTDYGNQNNQGGVCGAFVKFNDRWHDDNDTPEFLRLFKGFMRDRICVDNALSLLTFLQSIAYDKLERTIIAFIDANFVPISYTSDFLEWSFEEVRPLLKRDSLNVDDDKQVLEAATRWIGHAAGREIYAPKLLKCVRRFNEKLKDKKFNQTHSAMIDPNFKIVLDNVKEKIWSKNKRRVCDDAHQLIVSIGKASIQIYDPTKDTWTKSPIVVKSRNQSRGYYKPIVVDQKIYIFDGFQSDDTSGYCFDTVDNAWHSIPGPTEKDQYFSATAFIDGTIYITGGHINGARLSCMRKFDVVKREWSQGKSMNVRRCAPAYCVYEGRFYVFGGNQSFDDIHASCEYYSPHTDSWKATSPMAMSRCGAAAAVLGGKIYVVGGLDKSQTRSDMERYDPSTDTWETLKSLRTGRACATMISSCGKLFVVGGFDYDKNVPISTMEIYDPEANCWEEVEALPEYAVNFCALSIPATFAMPFVNLETTFSSSHSSGFGCLVANDELLKAIHDKAFNHPSKIQHQFIPRVAHGLDVVCQSKSGTGKSTLSAIATLQQLEPMGGQVSALVLCKSRELATKMGETFKDLCKYLPSIKVAVFSGDCRIKKNRGILMNNCPHVVVGTPGRVLALAQSGVLKLNNIKQFVIDNCDEMVNDQEMHRDLRKLVKYLPQRKQVMILSTENSSELGTFCKIIVICFSIGMIALLLNTFCLYLIRKTKRTCKREIYVVLLLLQIVYTLHNFHFTILFVPYIYLRVGGGYCIGQLCEPHYVSFSANLIIWIFLNGSLVGLFILLLFLRHQSIVSPSSPAKFGTVGKTVIMISIVAFNCIHAVRYAVVHFTASESAERATMRKFCTPCDWIEQRRNFGVIPSASANIKQELDYDDKTDKAIASFGAFFFIPFVLFISLAVIKFKD</sequence>
<feature type="binding site" evidence="2">
    <location>
        <position position="327"/>
    </location>
    <ligand>
        <name>Zn(2+)</name>
        <dbReference type="ChEBI" id="CHEBI:29105"/>
        <note>catalytic</note>
    </ligand>
</feature>
<dbReference type="SMART" id="SM00612">
    <property type="entry name" value="Kelch"/>
    <property type="match status" value="5"/>
</dbReference>
<evidence type="ECO:0000313" key="3">
    <source>
        <dbReference type="EnsemblMetazoa" id="PPA37156.1"/>
    </source>
</evidence>
<dbReference type="Pfam" id="PF00270">
    <property type="entry name" value="DEAD"/>
    <property type="match status" value="1"/>
</dbReference>
<dbReference type="GO" id="GO:0043161">
    <property type="term" value="P:proteasome-mediated ubiquitin-dependent protein catabolic process"/>
    <property type="evidence" value="ECO:0000318"/>
    <property type="project" value="GO_Central"/>
</dbReference>
<dbReference type="Pfam" id="PF01344">
    <property type="entry name" value="Kelch_1"/>
    <property type="match status" value="1"/>
</dbReference>
<dbReference type="InterPro" id="IPR011545">
    <property type="entry name" value="DEAD/DEAH_box_helicase_dom"/>
</dbReference>
<feature type="binding site" evidence="2">
    <location>
        <position position="331"/>
    </location>
    <ligand>
        <name>Zn(2+)</name>
        <dbReference type="ChEBI" id="CHEBI:29105"/>
        <note>catalytic</note>
    </ligand>
</feature>
<dbReference type="Pfam" id="PF07707">
    <property type="entry name" value="BACK"/>
    <property type="match status" value="1"/>
</dbReference>
<dbReference type="Gene3D" id="3.40.50.300">
    <property type="entry name" value="P-loop containing nucleotide triphosphate hydrolases"/>
    <property type="match status" value="1"/>
</dbReference>
<dbReference type="Pfam" id="PF10327">
    <property type="entry name" value="7TM_GPCR_Sri"/>
    <property type="match status" value="1"/>
</dbReference>
<dbReference type="Pfam" id="PF13688">
    <property type="entry name" value="Reprolysin_5"/>
    <property type="match status" value="1"/>
</dbReference>
<dbReference type="GO" id="GO:0003676">
    <property type="term" value="F:nucleic acid binding"/>
    <property type="evidence" value="ECO:0007669"/>
    <property type="project" value="InterPro"/>
</dbReference>
<dbReference type="InterPro" id="IPR051489">
    <property type="entry name" value="ADAM_Metalloproteinase"/>
</dbReference>
<protein>
    <submittedName>
        <fullName evidence="3">RNA helicase</fullName>
    </submittedName>
</protein>
<accession>A0A2A6BS46</accession>
<reference evidence="3" key="2">
    <citation type="submission" date="2022-06" db="UniProtKB">
        <authorList>
            <consortium name="EnsemblMetazoa"/>
        </authorList>
    </citation>
    <scope>IDENTIFICATION</scope>
    <source>
        <strain evidence="3">PS312</strain>
    </source>
</reference>
<organism evidence="3 4">
    <name type="scientific">Pristionchus pacificus</name>
    <name type="common">Parasitic nematode worm</name>
    <dbReference type="NCBI Taxonomy" id="54126"/>
    <lineage>
        <taxon>Eukaryota</taxon>
        <taxon>Metazoa</taxon>
        <taxon>Ecdysozoa</taxon>
        <taxon>Nematoda</taxon>
        <taxon>Chromadorea</taxon>
        <taxon>Rhabditida</taxon>
        <taxon>Rhabditina</taxon>
        <taxon>Diplogasteromorpha</taxon>
        <taxon>Diplogasteroidea</taxon>
        <taxon>Neodiplogasteridae</taxon>
        <taxon>Pristionchus</taxon>
    </lineage>
</organism>
<evidence type="ECO:0000256" key="2">
    <source>
        <dbReference type="PROSITE-ProRule" id="PRU00276"/>
    </source>
</evidence>
<evidence type="ECO:0000313" key="4">
    <source>
        <dbReference type="Proteomes" id="UP000005239"/>
    </source>
</evidence>
<dbReference type="InterPro" id="IPR024079">
    <property type="entry name" value="MetalloPept_cat_dom_sf"/>
</dbReference>
<dbReference type="InterPro" id="IPR019429">
    <property type="entry name" value="7TM_GPCR_serpentine_rcpt_Sri"/>
</dbReference>
<dbReference type="GO" id="GO:1990756">
    <property type="term" value="F:ubiquitin-like ligase-substrate adaptor activity"/>
    <property type="evidence" value="ECO:0000318"/>
    <property type="project" value="GO_Central"/>
</dbReference>
<dbReference type="SUPFAM" id="SSF117281">
    <property type="entry name" value="Kelch motif"/>
    <property type="match status" value="2"/>
</dbReference>
<dbReference type="Gene3D" id="2.120.10.80">
    <property type="entry name" value="Kelch-type beta propeller"/>
    <property type="match status" value="1"/>
</dbReference>
<gene>
    <name evidence="3" type="primary">WBGene00275525</name>
</gene>
<dbReference type="Gene3D" id="1.25.40.420">
    <property type="match status" value="1"/>
</dbReference>
<dbReference type="InterPro" id="IPR014001">
    <property type="entry name" value="Helicase_ATP-bd"/>
</dbReference>
<dbReference type="GO" id="GO:0005737">
    <property type="term" value="C:cytoplasm"/>
    <property type="evidence" value="ECO:0000318"/>
    <property type="project" value="GO_Central"/>
</dbReference>
<dbReference type="PANTHER" id="PTHR45702">
    <property type="entry name" value="ADAM10/ADAM17 METALLOPEPTIDASE FAMILY MEMBER"/>
    <property type="match status" value="1"/>
</dbReference>